<dbReference type="SUPFAM" id="SSF56059">
    <property type="entry name" value="Glutathione synthetase ATP-binding domain-like"/>
    <property type="match status" value="1"/>
</dbReference>
<dbReference type="AlphaFoldDB" id="A0A8I1GGR9"/>
<keyword evidence="1" id="KW-0547">Nucleotide-binding</keyword>
<dbReference type="PANTHER" id="PTHR14465">
    <property type="entry name" value="IQ DOMAIN-CONTAINING PROTEIN H"/>
    <property type="match status" value="1"/>
</dbReference>
<dbReference type="GO" id="GO:0005524">
    <property type="term" value="F:ATP binding"/>
    <property type="evidence" value="ECO:0007669"/>
    <property type="project" value="UniProtKB-UniRule"/>
</dbReference>
<evidence type="ECO:0000313" key="4">
    <source>
        <dbReference type="Proteomes" id="UP000623250"/>
    </source>
</evidence>
<comment type="caution">
    <text evidence="3">The sequence shown here is derived from an EMBL/GenBank/DDBJ whole genome shotgun (WGS) entry which is preliminary data.</text>
</comment>
<dbReference type="InterPro" id="IPR038752">
    <property type="entry name" value="IQCH"/>
</dbReference>
<gene>
    <name evidence="3" type="ORF">JDN41_05855</name>
</gene>
<keyword evidence="3" id="KW-0436">Ligase</keyword>
<keyword evidence="4" id="KW-1185">Reference proteome</keyword>
<keyword evidence="1" id="KW-0067">ATP-binding</keyword>
<dbReference type="EMBL" id="JAEMUK010000011">
    <property type="protein sequence ID" value="MBJ7543080.1"/>
    <property type="molecule type" value="Genomic_DNA"/>
</dbReference>
<protein>
    <submittedName>
        <fullName evidence="3">Carboxylate-amine ligase</fullName>
    </submittedName>
</protein>
<dbReference type="InterPro" id="IPR056855">
    <property type="entry name" value="ATP-grasp_IQCH"/>
</dbReference>
<feature type="domain" description="ATP-grasp" evidence="2">
    <location>
        <begin position="223"/>
        <end position="452"/>
    </location>
</feature>
<evidence type="ECO:0000259" key="2">
    <source>
        <dbReference type="PROSITE" id="PS50975"/>
    </source>
</evidence>
<evidence type="ECO:0000313" key="3">
    <source>
        <dbReference type="EMBL" id="MBJ7543080.1"/>
    </source>
</evidence>
<evidence type="ECO:0000256" key="1">
    <source>
        <dbReference type="PROSITE-ProRule" id="PRU00409"/>
    </source>
</evidence>
<dbReference type="GO" id="GO:0016874">
    <property type="term" value="F:ligase activity"/>
    <property type="evidence" value="ECO:0007669"/>
    <property type="project" value="UniProtKB-KW"/>
</dbReference>
<dbReference type="PANTHER" id="PTHR14465:SF0">
    <property type="entry name" value="IQ DOMAIN-CONTAINING PROTEIN H"/>
    <property type="match status" value="1"/>
</dbReference>
<organism evidence="3 4">
    <name type="scientific">Rhodomicrobium udaipurense</name>
    <dbReference type="NCBI Taxonomy" id="1202716"/>
    <lineage>
        <taxon>Bacteria</taxon>
        <taxon>Pseudomonadati</taxon>
        <taxon>Pseudomonadota</taxon>
        <taxon>Alphaproteobacteria</taxon>
        <taxon>Hyphomicrobiales</taxon>
        <taxon>Hyphomicrobiaceae</taxon>
        <taxon>Rhodomicrobium</taxon>
    </lineage>
</organism>
<sequence length="546" mass="60644">MPHGFACRLEAMPVPFQYNIGTLDKERKNHGKARLSGANGVTFEPVELARSKVLQDHFRETYAKIFADPNTPRTVVIVPSITFDREVMARIAGVHHYEERLLCLLLLLRFPRTRVIYVTSTPIATPIIDYYLHLLPGIPAQHAKKRLVLLSCYDSSDAPLSAKILARPRLIERIKAAIPDPHAAHVTFFTVTPLEKKLALKLDLPIYGSDPEVSCWGSKSGSRKIFREAGIAMPAGFEDLKNADDIVDALVTLKERNPALRRAVVKLNDGFSGEGNAVFCFQGAPETGLREWVGEQLPHLGFQSAEMTFDAFMEKFELMGGIAEEFLEGKIKRSPSSQFRVDPMGTLETISTHDQVLGGANEQVFLGCKFPADESYRLDIQELGRRAGEVLASKGALGRFAIDFMSVKDDESAPWRHYAIEINLRKGGTTHPFLMLQYLTAGRYEHETGLFYSAAGKPCFYYASDNLHADHYRGLTPTDLIDIAATQGLHFDAAKQEGVVFHLVGALSEFGKLGVLAIGDTQEKAYQSYMRSVAILDEEGTRHDGE</sequence>
<proteinExistence type="predicted"/>
<dbReference type="PROSITE" id="PS50975">
    <property type="entry name" value="ATP_GRASP"/>
    <property type="match status" value="1"/>
</dbReference>
<dbReference type="GO" id="GO:0046872">
    <property type="term" value="F:metal ion binding"/>
    <property type="evidence" value="ECO:0007669"/>
    <property type="project" value="InterPro"/>
</dbReference>
<name>A0A8I1GGR9_9HYPH</name>
<accession>A0A8I1GGR9</accession>
<dbReference type="InterPro" id="IPR041356">
    <property type="entry name" value="PGM1_C"/>
</dbReference>
<dbReference type="Proteomes" id="UP000623250">
    <property type="component" value="Unassembled WGS sequence"/>
</dbReference>
<dbReference type="Pfam" id="PF18105">
    <property type="entry name" value="PGM1_C"/>
    <property type="match status" value="1"/>
</dbReference>
<dbReference type="Pfam" id="PF24923">
    <property type="entry name" value="ATP-grasp_IQCH"/>
    <property type="match status" value="2"/>
</dbReference>
<reference evidence="3 4" key="1">
    <citation type="submission" date="2020-12" db="EMBL/GenBank/DDBJ databases">
        <title>Revised draft genomes of Rhodomicrobium vannielii ATCC 17100 and Rhodomicrobium udaipurense JA643.</title>
        <authorList>
            <person name="Conners E.M."/>
            <person name="Davenport E.J."/>
            <person name="Bose A."/>
        </authorList>
    </citation>
    <scope>NUCLEOTIDE SEQUENCE [LARGE SCALE GENOMIC DNA]</scope>
    <source>
        <strain evidence="3 4">JA643</strain>
    </source>
</reference>
<dbReference type="InterPro" id="IPR011761">
    <property type="entry name" value="ATP-grasp"/>
</dbReference>